<protein>
    <recommendedName>
        <fullName evidence="2">Response regulatory domain-containing protein</fullName>
    </recommendedName>
</protein>
<dbReference type="PROSITE" id="PS50110">
    <property type="entry name" value="RESPONSE_REGULATORY"/>
    <property type="match status" value="1"/>
</dbReference>
<gene>
    <name evidence="3" type="ORF">SAMN04487779_1001334</name>
</gene>
<dbReference type="STRING" id="938405.SAMN02927895_00526"/>
<dbReference type="SUPFAM" id="SSF52172">
    <property type="entry name" value="CheY-like"/>
    <property type="match status" value="1"/>
</dbReference>
<dbReference type="GO" id="GO:0000160">
    <property type="term" value="P:phosphorelay signal transduction system"/>
    <property type="evidence" value="ECO:0007669"/>
    <property type="project" value="InterPro"/>
</dbReference>
<dbReference type="Proteomes" id="UP000198925">
    <property type="component" value="Unassembled WGS sequence"/>
</dbReference>
<evidence type="ECO:0000313" key="4">
    <source>
        <dbReference type="Proteomes" id="UP000198925"/>
    </source>
</evidence>
<dbReference type="Gene3D" id="3.40.50.2300">
    <property type="match status" value="1"/>
</dbReference>
<keyword evidence="4" id="KW-1185">Reference proteome</keyword>
<dbReference type="InterPro" id="IPR011006">
    <property type="entry name" value="CheY-like_superfamily"/>
</dbReference>
<evidence type="ECO:0000256" key="1">
    <source>
        <dbReference type="PROSITE-ProRule" id="PRU00169"/>
    </source>
</evidence>
<evidence type="ECO:0000259" key="2">
    <source>
        <dbReference type="PROSITE" id="PS50110"/>
    </source>
</evidence>
<sequence length="105" mass="10448">MAMLVEDGLLDVGATVLGPASTVEEALSMIETATSDGGLAAAVLDLNLGGCSVLPVADKLASLGVPFVIATGCGEGCDTGGHTEAPLLHKPFDLGRLTSAVQELL</sequence>
<dbReference type="InterPro" id="IPR001789">
    <property type="entry name" value="Sig_transdc_resp-reg_receiver"/>
</dbReference>
<name>A0A1G6JZI1_9PROT</name>
<feature type="domain" description="Response regulatory" evidence="2">
    <location>
        <begin position="1"/>
        <end position="105"/>
    </location>
</feature>
<reference evidence="3 4" key="1">
    <citation type="submission" date="2016-10" db="EMBL/GenBank/DDBJ databases">
        <authorList>
            <person name="de Groot N.N."/>
        </authorList>
    </citation>
    <scope>NUCLEOTIDE SEQUENCE [LARGE SCALE GENOMIC DNA]</scope>
    <source>
        <strain evidence="3 4">CPCC 100156</strain>
    </source>
</reference>
<dbReference type="EMBL" id="FMZX01000001">
    <property type="protein sequence ID" value="SDC24192.1"/>
    <property type="molecule type" value="Genomic_DNA"/>
</dbReference>
<feature type="modified residue" description="4-aspartylphosphate" evidence="1">
    <location>
        <position position="45"/>
    </location>
</feature>
<accession>A0A1G6JZI1</accession>
<evidence type="ECO:0000313" key="3">
    <source>
        <dbReference type="EMBL" id="SDC24192.1"/>
    </source>
</evidence>
<proteinExistence type="predicted"/>
<organism evidence="3 4">
    <name type="scientific">Belnapia rosea</name>
    <dbReference type="NCBI Taxonomy" id="938405"/>
    <lineage>
        <taxon>Bacteria</taxon>
        <taxon>Pseudomonadati</taxon>
        <taxon>Pseudomonadota</taxon>
        <taxon>Alphaproteobacteria</taxon>
        <taxon>Acetobacterales</taxon>
        <taxon>Roseomonadaceae</taxon>
        <taxon>Belnapia</taxon>
    </lineage>
</organism>
<dbReference type="AlphaFoldDB" id="A0A1G6JZI1"/>
<keyword evidence="1" id="KW-0597">Phosphoprotein</keyword>